<name>A0A7K0DYK9_9NOCA</name>
<accession>A0A7K0DYK9</accession>
<comment type="caution">
    <text evidence="2">The sequence shown here is derived from an EMBL/GenBank/DDBJ whole genome shotgun (WGS) entry which is preliminary data.</text>
</comment>
<evidence type="ECO:0000313" key="2">
    <source>
        <dbReference type="EMBL" id="MQY30597.1"/>
    </source>
</evidence>
<evidence type="ECO:0000256" key="1">
    <source>
        <dbReference type="SAM" id="MobiDB-lite"/>
    </source>
</evidence>
<feature type="compositionally biased region" description="Polar residues" evidence="1">
    <location>
        <begin position="1"/>
        <end position="10"/>
    </location>
</feature>
<organism evidence="2 3">
    <name type="scientific">Nocardia aurantia</name>
    <dbReference type="NCBI Taxonomy" id="2585199"/>
    <lineage>
        <taxon>Bacteria</taxon>
        <taxon>Bacillati</taxon>
        <taxon>Actinomycetota</taxon>
        <taxon>Actinomycetes</taxon>
        <taxon>Mycobacteriales</taxon>
        <taxon>Nocardiaceae</taxon>
        <taxon>Nocardia</taxon>
    </lineage>
</organism>
<feature type="region of interest" description="Disordered" evidence="1">
    <location>
        <begin position="1"/>
        <end position="25"/>
    </location>
</feature>
<keyword evidence="3" id="KW-1185">Reference proteome</keyword>
<dbReference type="EMBL" id="WEGI01000014">
    <property type="protein sequence ID" value="MQY30597.1"/>
    <property type="molecule type" value="Genomic_DNA"/>
</dbReference>
<gene>
    <name evidence="2" type="ORF">NRB56_61990</name>
</gene>
<protein>
    <submittedName>
        <fullName evidence="2">Uncharacterized protein</fullName>
    </submittedName>
</protein>
<proteinExistence type="predicted"/>
<reference evidence="2 3" key="1">
    <citation type="submission" date="2019-10" db="EMBL/GenBank/DDBJ databases">
        <title>Nocardia macrotermitis sp. nov. and Nocardia aurantia sp. nov., isolated from the gut of fungus growing-termite Macrotermes natalensis.</title>
        <authorList>
            <person name="Benndorf R."/>
            <person name="Schwitalla J."/>
            <person name="Martin K."/>
            <person name="De Beer W."/>
            <person name="Kaster A.-K."/>
            <person name="Vollmers J."/>
            <person name="Poulsen M."/>
            <person name="Beemelmanns C."/>
        </authorList>
    </citation>
    <scope>NUCLEOTIDE SEQUENCE [LARGE SCALE GENOMIC DNA]</scope>
    <source>
        <strain evidence="2 3">RB56</strain>
    </source>
</reference>
<dbReference type="Proteomes" id="UP000431401">
    <property type="component" value="Unassembled WGS sequence"/>
</dbReference>
<sequence>MISRPQTTPVTPRESEDSLADTVVWPDPSPLTAWWQQVMQTPAEQTVPPAAG</sequence>
<evidence type="ECO:0000313" key="3">
    <source>
        <dbReference type="Proteomes" id="UP000431401"/>
    </source>
</evidence>
<dbReference type="AlphaFoldDB" id="A0A7K0DYK9"/>